<dbReference type="Proteomes" id="UP000318380">
    <property type="component" value="Unassembled WGS sequence"/>
</dbReference>
<protein>
    <submittedName>
        <fullName evidence="1">Pentapeptide repeat protein</fullName>
    </submittedName>
</protein>
<keyword evidence="2" id="KW-1185">Reference proteome</keyword>
<dbReference type="Gene3D" id="2.160.20.80">
    <property type="entry name" value="E3 ubiquitin-protein ligase SopA"/>
    <property type="match status" value="1"/>
</dbReference>
<dbReference type="InterPro" id="IPR051082">
    <property type="entry name" value="Pentapeptide-BTB/POZ_domain"/>
</dbReference>
<reference evidence="1 2" key="1">
    <citation type="submission" date="2019-06" db="EMBL/GenBank/DDBJ databases">
        <title>Sequencing the genomes of 1000 actinobacteria strains.</title>
        <authorList>
            <person name="Klenk H.-P."/>
        </authorList>
    </citation>
    <scope>NUCLEOTIDE SEQUENCE [LARGE SCALE GENOMIC DNA]</scope>
    <source>
        <strain evidence="1 2">DSM 24683</strain>
    </source>
</reference>
<proteinExistence type="predicted"/>
<dbReference type="PANTHER" id="PTHR14136">
    <property type="entry name" value="BTB_POZ DOMAIN-CONTAINING PROTEIN KCTD9"/>
    <property type="match status" value="1"/>
</dbReference>
<dbReference type="Pfam" id="PF00805">
    <property type="entry name" value="Pentapeptide"/>
    <property type="match status" value="1"/>
</dbReference>
<dbReference type="AlphaFoldDB" id="A0A561BSR7"/>
<dbReference type="PANTHER" id="PTHR14136:SF17">
    <property type="entry name" value="BTB_POZ DOMAIN-CONTAINING PROTEIN KCTD9"/>
    <property type="match status" value="1"/>
</dbReference>
<dbReference type="SUPFAM" id="SSF141571">
    <property type="entry name" value="Pentapeptide repeat-like"/>
    <property type="match status" value="1"/>
</dbReference>
<gene>
    <name evidence="1" type="ORF">FB561_3048</name>
</gene>
<dbReference type="EMBL" id="VIVK01000001">
    <property type="protein sequence ID" value="TWD81924.1"/>
    <property type="molecule type" value="Genomic_DNA"/>
</dbReference>
<evidence type="ECO:0000313" key="2">
    <source>
        <dbReference type="Proteomes" id="UP000318380"/>
    </source>
</evidence>
<evidence type="ECO:0000313" key="1">
    <source>
        <dbReference type="EMBL" id="TWD81924.1"/>
    </source>
</evidence>
<sequence>MTTAAALRKRWVSSSGRDLAGRVFGWLGGGDRPSDLAVFDGRADLRGFAAPDPSVLRNIEATPSIQASMLGGVTQLDDVHWEHLDLSYARLASWRFMNSSVEDCVFEGASCRDWRLWGSAVEGSSFEGADLRDAALGTWHDGRSNTWRDINFAGGDLRGVLFSAGRLEGCRFIGTRISGAKFHNVNIVDCVFSGRMQNVLFDGRKLQSETIAAPLASVDFTGASFVDVEFRGYAFSDVRLPSDVVEILNYPKVARHALEIVAGGSSVEDRMLAAEFRNVLKAPGSDDWTAIVNRADYVASGGEELADRAESVLRAAARQVR</sequence>
<comment type="caution">
    <text evidence="1">The sequence shown here is derived from an EMBL/GenBank/DDBJ whole genome shotgun (WGS) entry which is preliminary data.</text>
</comment>
<dbReference type="InterPro" id="IPR001646">
    <property type="entry name" value="5peptide_repeat"/>
</dbReference>
<name>A0A561BSR7_9ACTN</name>
<organism evidence="1 2">
    <name type="scientific">Kribbella amoyensis</name>
    <dbReference type="NCBI Taxonomy" id="996641"/>
    <lineage>
        <taxon>Bacteria</taxon>
        <taxon>Bacillati</taxon>
        <taxon>Actinomycetota</taxon>
        <taxon>Actinomycetes</taxon>
        <taxon>Propionibacteriales</taxon>
        <taxon>Kribbellaceae</taxon>
        <taxon>Kribbella</taxon>
    </lineage>
</organism>
<accession>A0A561BSR7</accession>
<dbReference type="OrthoDB" id="4775025at2"/>